<evidence type="ECO:0000256" key="1">
    <source>
        <dbReference type="SAM" id="Coils"/>
    </source>
</evidence>
<name>A0A1T5CH18_9FLAO</name>
<dbReference type="EMBL" id="FUYL01000006">
    <property type="protein sequence ID" value="SKB58611.1"/>
    <property type="molecule type" value="Genomic_DNA"/>
</dbReference>
<keyword evidence="3" id="KW-1185">Reference proteome</keyword>
<evidence type="ECO:0000313" key="3">
    <source>
        <dbReference type="Proteomes" id="UP000190339"/>
    </source>
</evidence>
<feature type="coiled-coil region" evidence="1">
    <location>
        <begin position="58"/>
        <end position="85"/>
    </location>
</feature>
<dbReference type="RefSeq" id="WP_079512728.1">
    <property type="nucleotide sequence ID" value="NZ_FUYL01000006.1"/>
</dbReference>
<dbReference type="OrthoDB" id="1431622at2"/>
<dbReference type="STRING" id="561365.SAMN05660866_02283"/>
<reference evidence="3" key="1">
    <citation type="submission" date="2017-02" db="EMBL/GenBank/DDBJ databases">
        <authorList>
            <person name="Varghese N."/>
            <person name="Submissions S."/>
        </authorList>
    </citation>
    <scope>NUCLEOTIDE SEQUENCE [LARGE SCALE GENOMIC DNA]</scope>
    <source>
        <strain evidence="3">DSM 23546</strain>
    </source>
</reference>
<organism evidence="2 3">
    <name type="scientific">Maribacter arcticus</name>
    <dbReference type="NCBI Taxonomy" id="561365"/>
    <lineage>
        <taxon>Bacteria</taxon>
        <taxon>Pseudomonadati</taxon>
        <taxon>Bacteroidota</taxon>
        <taxon>Flavobacteriia</taxon>
        <taxon>Flavobacteriales</taxon>
        <taxon>Flavobacteriaceae</taxon>
        <taxon>Maribacter</taxon>
    </lineage>
</organism>
<proteinExistence type="predicted"/>
<sequence>MGTGQTKSEHQLQLEKWHWDCQHWKSTLQFVDDEMVFLERLMNSYLYQPNTPDHFERVQDYQERLKKLKAIKLEVRNSISKHENKLGGILEVLDCEFNLQLSQKHEVLKAQVVDCSEIFKDLKFEINDYTTNILKNRKLKD</sequence>
<evidence type="ECO:0000313" key="2">
    <source>
        <dbReference type="EMBL" id="SKB58611.1"/>
    </source>
</evidence>
<gene>
    <name evidence="2" type="ORF">SAMN05660866_02283</name>
</gene>
<dbReference type="Proteomes" id="UP000190339">
    <property type="component" value="Unassembled WGS sequence"/>
</dbReference>
<accession>A0A1T5CH18</accession>
<keyword evidence="1" id="KW-0175">Coiled coil</keyword>
<protein>
    <submittedName>
        <fullName evidence="2">Uncharacterized protein</fullName>
    </submittedName>
</protein>
<dbReference type="AlphaFoldDB" id="A0A1T5CH18"/>